<dbReference type="Proteomes" id="UP000005220">
    <property type="component" value="Chromosome 2"/>
</dbReference>
<dbReference type="InterPro" id="IPR048462">
    <property type="entry name" value="YDR124W_N"/>
</dbReference>
<gene>
    <name evidence="3" type="primary">KAFR0B05390</name>
    <name evidence="3" type="ORF">KAFR_0B05390</name>
</gene>
<dbReference type="AlphaFoldDB" id="H2AR34"/>
<accession>H2AR34</accession>
<dbReference type="InterPro" id="IPR047092">
    <property type="entry name" value="AFUB_07903/YDR124W-like_hel"/>
</dbReference>
<sequence length="328" mass="37665">MEMLNRALEILNSQKCEFLVLIKEDQTLVDSSSLKFTKGFISSTLETHFSYLTSSLINRDNLKTIERNPTYSSSILQNTILDLSKKDILINYLSNAFKFLRQVPCKSIVKLWIKFIEPKKKTKYPYIGGDVTKPSWWPYKVEHKEPDHLQKPDRLELMCYIIVTVLPNINDLELIDDLKKATMALPLFEKDAIRREVLLNIFKISGALCKDTPNDISVLDLSALHKKPSPSRNLQQYCYKNKEQSNGALLKLKCKEKVVENPPLSVCDPHLRYSESVGFNSDVYTSNVDGSSVLLELLKDPQIDYLPYTKESESESHSSFIDAYRLSE</sequence>
<evidence type="ECO:0000259" key="2">
    <source>
        <dbReference type="Pfam" id="PF21652"/>
    </source>
</evidence>
<dbReference type="EMBL" id="HE650822">
    <property type="protein sequence ID" value="CCF56834.1"/>
    <property type="molecule type" value="Genomic_DNA"/>
</dbReference>
<reference evidence="3 4" key="1">
    <citation type="journal article" date="2011" name="Proc. Natl. Acad. Sci. U.S.A.">
        <title>Evolutionary erosion of yeast sex chromosomes by mating-type switching accidents.</title>
        <authorList>
            <person name="Gordon J.L."/>
            <person name="Armisen D."/>
            <person name="Proux-Wera E."/>
            <person name="Oheigeartaigh S.S."/>
            <person name="Byrne K.P."/>
            <person name="Wolfe K.H."/>
        </authorList>
    </citation>
    <scope>NUCLEOTIDE SEQUENCE [LARGE SCALE GENOMIC DNA]</scope>
    <source>
        <strain evidence="4">ATCC 22294 / BCRC 22015 / CBS 2517 / CECT 1963 / NBRC 1671 / NRRL Y-8276</strain>
    </source>
</reference>
<dbReference type="OrthoDB" id="5338458at2759"/>
<proteinExistence type="predicted"/>
<organism evidence="3 4">
    <name type="scientific">Kazachstania africana (strain ATCC 22294 / BCRC 22015 / CBS 2517 / CECT 1963 / NBRC 1671 / NRRL Y-8276)</name>
    <name type="common">Yeast</name>
    <name type="synonym">Kluyveromyces africanus</name>
    <dbReference type="NCBI Taxonomy" id="1071382"/>
    <lineage>
        <taxon>Eukaryota</taxon>
        <taxon>Fungi</taxon>
        <taxon>Dikarya</taxon>
        <taxon>Ascomycota</taxon>
        <taxon>Saccharomycotina</taxon>
        <taxon>Saccharomycetes</taxon>
        <taxon>Saccharomycetales</taxon>
        <taxon>Saccharomycetaceae</taxon>
        <taxon>Kazachstania</taxon>
    </lineage>
</organism>
<evidence type="ECO:0000259" key="1">
    <source>
        <dbReference type="Pfam" id="PF11001"/>
    </source>
</evidence>
<feature type="domain" description="Subtelomeric hrmA-associated cluster protein AFUB-079030/YDR124W-like helical bundle" evidence="1">
    <location>
        <begin position="85"/>
        <end position="205"/>
    </location>
</feature>
<evidence type="ECO:0000313" key="3">
    <source>
        <dbReference type="EMBL" id="CCF56834.1"/>
    </source>
</evidence>
<dbReference type="RefSeq" id="XP_003955969.1">
    <property type="nucleotide sequence ID" value="XM_003955920.1"/>
</dbReference>
<protein>
    <submittedName>
        <fullName evidence="3">Uncharacterized protein</fullName>
    </submittedName>
</protein>
<dbReference type="InParanoid" id="H2AR34"/>
<dbReference type="InterPro" id="IPR021264">
    <property type="entry name" value="AFUB_079030/YDR124W-like"/>
</dbReference>
<dbReference type="FunCoup" id="H2AR34">
    <property type="interactions" value="67"/>
</dbReference>
<name>H2AR34_KAZAF</name>
<dbReference type="GO" id="GO:0005739">
    <property type="term" value="C:mitochondrion"/>
    <property type="evidence" value="ECO:0007669"/>
    <property type="project" value="EnsemblFungi"/>
</dbReference>
<dbReference type="GeneID" id="13884716"/>
<dbReference type="PANTHER" id="PTHR36102">
    <property type="entry name" value="CHROMOSOME 10, WHOLE GENOME SHOTGUN SEQUENCE"/>
    <property type="match status" value="1"/>
</dbReference>
<keyword evidence="4" id="KW-1185">Reference proteome</keyword>
<dbReference type="HOGENOM" id="CLU_054253_0_0_1"/>
<dbReference type="KEGG" id="kaf:KAFR_0B05390"/>
<dbReference type="Pfam" id="PF11001">
    <property type="entry name" value="AFUB_07903_YDR124W_hel"/>
    <property type="match status" value="1"/>
</dbReference>
<evidence type="ECO:0000313" key="4">
    <source>
        <dbReference type="Proteomes" id="UP000005220"/>
    </source>
</evidence>
<dbReference type="Pfam" id="PF21652">
    <property type="entry name" value="YDR124W_N"/>
    <property type="match status" value="1"/>
</dbReference>
<dbReference type="PANTHER" id="PTHR36102:SF1">
    <property type="entry name" value="YDR124W-LIKE HELICAL BUNDLE DOMAIN-CONTAINING PROTEIN"/>
    <property type="match status" value="1"/>
</dbReference>
<feature type="domain" description="YDR124W N-terminal" evidence="2">
    <location>
        <begin position="1"/>
        <end position="62"/>
    </location>
</feature>
<dbReference type="eggNOG" id="ENOG502S0ES">
    <property type="taxonomic scope" value="Eukaryota"/>
</dbReference>
<dbReference type="STRING" id="1071382.H2AR34"/>